<evidence type="ECO:0000256" key="1">
    <source>
        <dbReference type="SAM" id="Phobius"/>
    </source>
</evidence>
<reference evidence="2" key="2">
    <citation type="submission" date="2020-09" db="EMBL/GenBank/DDBJ databases">
        <authorList>
            <person name="Sun Q."/>
            <person name="Ohkuma M."/>
        </authorList>
    </citation>
    <scope>NUCLEOTIDE SEQUENCE</scope>
    <source>
        <strain evidence="2">JCM 4125</strain>
    </source>
</reference>
<organism evidence="2 3">
    <name type="scientific">Streptomyces phaeofaciens</name>
    <dbReference type="NCBI Taxonomy" id="68254"/>
    <lineage>
        <taxon>Bacteria</taxon>
        <taxon>Bacillati</taxon>
        <taxon>Actinomycetota</taxon>
        <taxon>Actinomycetes</taxon>
        <taxon>Kitasatosporales</taxon>
        <taxon>Streptomycetaceae</taxon>
        <taxon>Streptomyces</taxon>
    </lineage>
</organism>
<dbReference type="RefSeq" id="WP_189714149.1">
    <property type="nucleotide sequence ID" value="NZ_BMSA01000018.1"/>
</dbReference>
<comment type="caution">
    <text evidence="2">The sequence shown here is derived from an EMBL/GenBank/DDBJ whole genome shotgun (WGS) entry which is preliminary data.</text>
</comment>
<accession>A0A918LXW4</accession>
<reference evidence="2" key="1">
    <citation type="journal article" date="2014" name="Int. J. Syst. Evol. Microbiol.">
        <title>Complete genome sequence of Corynebacterium casei LMG S-19264T (=DSM 44701T), isolated from a smear-ripened cheese.</title>
        <authorList>
            <consortium name="US DOE Joint Genome Institute (JGI-PGF)"/>
            <person name="Walter F."/>
            <person name="Albersmeier A."/>
            <person name="Kalinowski J."/>
            <person name="Ruckert C."/>
        </authorList>
    </citation>
    <scope>NUCLEOTIDE SEQUENCE</scope>
    <source>
        <strain evidence="2">JCM 4125</strain>
    </source>
</reference>
<dbReference type="AlphaFoldDB" id="A0A918LXW4"/>
<protein>
    <submittedName>
        <fullName evidence="2">Uncharacterized protein</fullName>
    </submittedName>
</protein>
<proteinExistence type="predicted"/>
<gene>
    <name evidence="2" type="ORF">GCM10010226_55720</name>
</gene>
<keyword evidence="1" id="KW-0472">Membrane</keyword>
<feature type="transmembrane region" description="Helical" evidence="1">
    <location>
        <begin position="41"/>
        <end position="62"/>
    </location>
</feature>
<evidence type="ECO:0000313" key="2">
    <source>
        <dbReference type="EMBL" id="GGT70686.1"/>
    </source>
</evidence>
<dbReference type="Proteomes" id="UP000646776">
    <property type="component" value="Unassembled WGS sequence"/>
</dbReference>
<keyword evidence="3" id="KW-1185">Reference proteome</keyword>
<name>A0A918LXW4_9ACTN</name>
<evidence type="ECO:0000313" key="3">
    <source>
        <dbReference type="Proteomes" id="UP000646776"/>
    </source>
</evidence>
<sequence length="66" mass="6711">MSAGTGAAALVAAAVIAAYYCSGMLDALHSGLFDGRDTGPLYGTRSDTGLPVLLTVATALLLRRRV</sequence>
<keyword evidence="1" id="KW-0812">Transmembrane</keyword>
<keyword evidence="1" id="KW-1133">Transmembrane helix</keyword>
<dbReference type="EMBL" id="BMSA01000018">
    <property type="protein sequence ID" value="GGT70686.1"/>
    <property type="molecule type" value="Genomic_DNA"/>
</dbReference>